<feature type="transmembrane region" description="Helical" evidence="1">
    <location>
        <begin position="59"/>
        <end position="77"/>
    </location>
</feature>
<dbReference type="Proteomes" id="UP000199347">
    <property type="component" value="Unassembled WGS sequence"/>
</dbReference>
<evidence type="ECO:0000313" key="2">
    <source>
        <dbReference type="EMBL" id="SCZ37273.1"/>
    </source>
</evidence>
<dbReference type="AlphaFoldDB" id="A0A1G5NIK2"/>
<dbReference type="EMBL" id="FMVW01000004">
    <property type="protein sequence ID" value="SCZ37273.1"/>
    <property type="molecule type" value="Genomic_DNA"/>
</dbReference>
<dbReference type="InterPro" id="IPR046161">
    <property type="entry name" value="DUF6163"/>
</dbReference>
<dbReference type="Pfam" id="PF19660">
    <property type="entry name" value="DUF6163"/>
    <property type="match status" value="1"/>
</dbReference>
<feature type="transmembrane region" description="Helical" evidence="1">
    <location>
        <begin position="83"/>
        <end position="99"/>
    </location>
</feature>
<protein>
    <recommendedName>
        <fullName evidence="4">DoxX-like family protein</fullName>
    </recommendedName>
</protein>
<keyword evidence="1" id="KW-1133">Transmembrane helix</keyword>
<keyword evidence="1" id="KW-0472">Membrane</keyword>
<sequence>MSDAVDLLDYDPNRGRLTRYYLRVVAFLLLSAGLVRAAQIMGVGFDAGHFLTFERPWQAAMIVLCILDLLAAVGLWINAVWGPVIWAVAAITEIAMYTLFRDIYGQHQERILAHAALMGLYIAVLLGDRRRRRDE</sequence>
<dbReference type="RefSeq" id="WP_092812421.1">
    <property type="nucleotide sequence ID" value="NZ_FMVW01000004.1"/>
</dbReference>
<keyword evidence="3" id="KW-1185">Reference proteome</keyword>
<organism evidence="2 3">
    <name type="scientific">Afifella marina DSM 2698</name>
    <dbReference type="NCBI Taxonomy" id="1120955"/>
    <lineage>
        <taxon>Bacteria</taxon>
        <taxon>Pseudomonadati</taxon>
        <taxon>Pseudomonadota</taxon>
        <taxon>Alphaproteobacteria</taxon>
        <taxon>Hyphomicrobiales</taxon>
        <taxon>Afifellaceae</taxon>
        <taxon>Afifella</taxon>
    </lineage>
</organism>
<keyword evidence="1" id="KW-0812">Transmembrane</keyword>
<name>A0A1G5NIK2_AFIMA</name>
<feature type="transmembrane region" description="Helical" evidence="1">
    <location>
        <begin position="111"/>
        <end position="127"/>
    </location>
</feature>
<proteinExistence type="predicted"/>
<evidence type="ECO:0000256" key="1">
    <source>
        <dbReference type="SAM" id="Phobius"/>
    </source>
</evidence>
<dbReference type="OrthoDB" id="7843623at2"/>
<feature type="transmembrane region" description="Helical" evidence="1">
    <location>
        <begin position="20"/>
        <end position="38"/>
    </location>
</feature>
<accession>A0A1G5NIK2</accession>
<evidence type="ECO:0000313" key="3">
    <source>
        <dbReference type="Proteomes" id="UP000199347"/>
    </source>
</evidence>
<reference evidence="2 3" key="1">
    <citation type="submission" date="2016-10" db="EMBL/GenBank/DDBJ databases">
        <authorList>
            <person name="de Groot N.N."/>
        </authorList>
    </citation>
    <scope>NUCLEOTIDE SEQUENCE [LARGE SCALE GENOMIC DNA]</scope>
    <source>
        <strain evidence="2 3">DSM 2698</strain>
    </source>
</reference>
<gene>
    <name evidence="2" type="ORF">SAMN03080610_02139</name>
</gene>
<dbReference type="STRING" id="1120955.SAMN03080610_02139"/>
<evidence type="ECO:0008006" key="4">
    <source>
        <dbReference type="Google" id="ProtNLM"/>
    </source>
</evidence>